<proteinExistence type="predicted"/>
<name>A0A016T2K0_9BILA</name>
<evidence type="ECO:0000259" key="10">
    <source>
        <dbReference type="PROSITE" id="PS50262"/>
    </source>
</evidence>
<comment type="subcellular location">
    <subcellularLocation>
        <location evidence="1">Membrane</location>
        <topology evidence="1">Multi-pass membrane protein</topology>
    </subcellularLocation>
</comment>
<dbReference type="SUPFAM" id="SSF81321">
    <property type="entry name" value="Family A G protein-coupled receptor-like"/>
    <property type="match status" value="1"/>
</dbReference>
<dbReference type="EMBL" id="JARK01001482">
    <property type="protein sequence ID" value="EYB96846.1"/>
    <property type="molecule type" value="Genomic_DNA"/>
</dbReference>
<evidence type="ECO:0000256" key="9">
    <source>
        <dbReference type="SAM" id="Phobius"/>
    </source>
</evidence>
<evidence type="ECO:0000313" key="11">
    <source>
        <dbReference type="EMBL" id="EYB96846.1"/>
    </source>
</evidence>
<dbReference type="Gene3D" id="1.20.1070.10">
    <property type="entry name" value="Rhodopsin 7-helix transmembrane proteins"/>
    <property type="match status" value="1"/>
</dbReference>
<accession>A0A016T2K0</accession>
<keyword evidence="5 9" id="KW-0472">Membrane</keyword>
<evidence type="ECO:0000256" key="1">
    <source>
        <dbReference type="ARBA" id="ARBA00004141"/>
    </source>
</evidence>
<reference evidence="12" key="1">
    <citation type="journal article" date="2015" name="Nat. Genet.">
        <title>The genome and transcriptome of the zoonotic hookworm Ancylostoma ceylanicum identify infection-specific gene families.</title>
        <authorList>
            <person name="Schwarz E.M."/>
            <person name="Hu Y."/>
            <person name="Antoshechkin I."/>
            <person name="Miller M.M."/>
            <person name="Sternberg P.W."/>
            <person name="Aroian R.V."/>
        </authorList>
    </citation>
    <scope>NUCLEOTIDE SEQUENCE</scope>
    <source>
        <strain evidence="12">HY135</strain>
    </source>
</reference>
<keyword evidence="3 9" id="KW-1133">Transmembrane helix</keyword>
<evidence type="ECO:0000256" key="4">
    <source>
        <dbReference type="ARBA" id="ARBA00023040"/>
    </source>
</evidence>
<dbReference type="InterPro" id="IPR017452">
    <property type="entry name" value="GPCR_Rhodpsn_7TM"/>
</dbReference>
<dbReference type="GO" id="GO:0005886">
    <property type="term" value="C:plasma membrane"/>
    <property type="evidence" value="ECO:0007669"/>
    <property type="project" value="TreeGrafter"/>
</dbReference>
<keyword evidence="4" id="KW-0297">G-protein coupled receptor</keyword>
<evidence type="ECO:0000256" key="5">
    <source>
        <dbReference type="ARBA" id="ARBA00023136"/>
    </source>
</evidence>
<keyword evidence="6" id="KW-0675">Receptor</keyword>
<dbReference type="PANTHER" id="PTHR24235">
    <property type="entry name" value="NEUROPEPTIDE Y RECEPTOR"/>
    <property type="match status" value="1"/>
</dbReference>
<dbReference type="GO" id="GO:0043005">
    <property type="term" value="C:neuron projection"/>
    <property type="evidence" value="ECO:0007669"/>
    <property type="project" value="TreeGrafter"/>
</dbReference>
<keyword evidence="7" id="KW-0807">Transducer</keyword>
<organism evidence="11 12">
    <name type="scientific">Ancylostoma ceylanicum</name>
    <dbReference type="NCBI Taxonomy" id="53326"/>
    <lineage>
        <taxon>Eukaryota</taxon>
        <taxon>Metazoa</taxon>
        <taxon>Ecdysozoa</taxon>
        <taxon>Nematoda</taxon>
        <taxon>Chromadorea</taxon>
        <taxon>Rhabditida</taxon>
        <taxon>Rhabditina</taxon>
        <taxon>Rhabditomorpha</taxon>
        <taxon>Strongyloidea</taxon>
        <taxon>Ancylostomatidae</taxon>
        <taxon>Ancylostomatinae</taxon>
        <taxon>Ancylostoma</taxon>
    </lineage>
</organism>
<dbReference type="PANTHER" id="PTHR24235:SF29">
    <property type="entry name" value="GH23382P"/>
    <property type="match status" value="1"/>
</dbReference>
<feature type="compositionally biased region" description="Basic and acidic residues" evidence="8">
    <location>
        <begin position="102"/>
        <end position="114"/>
    </location>
</feature>
<evidence type="ECO:0000256" key="2">
    <source>
        <dbReference type="ARBA" id="ARBA00022692"/>
    </source>
</evidence>
<evidence type="ECO:0000256" key="7">
    <source>
        <dbReference type="ARBA" id="ARBA00023224"/>
    </source>
</evidence>
<feature type="transmembrane region" description="Helical" evidence="9">
    <location>
        <begin position="31"/>
        <end position="56"/>
    </location>
</feature>
<dbReference type="GO" id="GO:0042923">
    <property type="term" value="F:neuropeptide binding"/>
    <property type="evidence" value="ECO:0007669"/>
    <property type="project" value="TreeGrafter"/>
</dbReference>
<evidence type="ECO:0000313" key="12">
    <source>
        <dbReference type="Proteomes" id="UP000024635"/>
    </source>
</evidence>
<dbReference type="OrthoDB" id="5787380at2759"/>
<keyword evidence="12" id="KW-1185">Reference proteome</keyword>
<sequence>MVVIFAVCWFPFNFLNILRDLHWDDFIRPHFSFIFLIVHLISMTATCWNPILYAWMNDSFREGFVKAIPFLRFKVKPNGGVRAMTEGKPGDCTKAPIGRHIADDCSPPDEKQKFPSDGVQKIPENKCEEKKSLVQSPEREKVEIILADDAEMHDNYLL</sequence>
<feature type="region of interest" description="Disordered" evidence="8">
    <location>
        <begin position="102"/>
        <end position="138"/>
    </location>
</feature>
<comment type="caution">
    <text evidence="11">The sequence shown here is derived from an EMBL/GenBank/DDBJ whole genome shotgun (WGS) entry which is preliminary data.</text>
</comment>
<feature type="compositionally biased region" description="Basic and acidic residues" evidence="8">
    <location>
        <begin position="123"/>
        <end position="138"/>
    </location>
</feature>
<gene>
    <name evidence="11" type="primary">Acey_s0146.g2530</name>
    <name evidence="11" type="ORF">Y032_0146g2530</name>
</gene>
<dbReference type="GO" id="GO:0008188">
    <property type="term" value="F:neuropeptide receptor activity"/>
    <property type="evidence" value="ECO:0007669"/>
    <property type="project" value="TreeGrafter"/>
</dbReference>
<dbReference type="PROSITE" id="PS50262">
    <property type="entry name" value="G_PROTEIN_RECEP_F1_2"/>
    <property type="match status" value="1"/>
</dbReference>
<dbReference type="Proteomes" id="UP000024635">
    <property type="component" value="Unassembled WGS sequence"/>
</dbReference>
<evidence type="ECO:0000256" key="6">
    <source>
        <dbReference type="ARBA" id="ARBA00023170"/>
    </source>
</evidence>
<keyword evidence="2 9" id="KW-0812">Transmembrane</keyword>
<dbReference type="AlphaFoldDB" id="A0A016T2K0"/>
<feature type="domain" description="G-protein coupled receptors family 1 profile" evidence="10">
    <location>
        <begin position="1"/>
        <end position="53"/>
    </location>
</feature>
<evidence type="ECO:0000256" key="8">
    <source>
        <dbReference type="SAM" id="MobiDB-lite"/>
    </source>
</evidence>
<protein>
    <recommendedName>
        <fullName evidence="10">G-protein coupled receptors family 1 profile domain-containing protein</fullName>
    </recommendedName>
</protein>
<evidence type="ECO:0000256" key="3">
    <source>
        <dbReference type="ARBA" id="ARBA00022989"/>
    </source>
</evidence>